<gene>
    <name evidence="15" type="primary">ISC</name>
    <name evidence="15" type="ORF">LACBIDRAFT_301206</name>
</gene>
<dbReference type="PANTHER" id="PTHR16320:SF24">
    <property type="entry name" value="PHOSPHODIESTERASE, PUTATIVE-RELATED"/>
    <property type="match status" value="1"/>
</dbReference>
<dbReference type="OrthoDB" id="387657at2759"/>
<evidence type="ECO:0000256" key="1">
    <source>
        <dbReference type="ARBA" id="ARBA00004141"/>
    </source>
</evidence>
<evidence type="ECO:0000256" key="6">
    <source>
        <dbReference type="ARBA" id="ARBA00022723"/>
    </source>
</evidence>
<comment type="pathway">
    <text evidence="2">Lipid metabolism; sphingolipid metabolism.</text>
</comment>
<feature type="domain" description="Endonuclease/exonuclease/phosphatase" evidence="14">
    <location>
        <begin position="9"/>
        <end position="293"/>
    </location>
</feature>
<dbReference type="InterPro" id="IPR038772">
    <property type="entry name" value="Sph/SMPD2-like"/>
</dbReference>
<evidence type="ECO:0000256" key="3">
    <source>
        <dbReference type="ARBA" id="ARBA00004991"/>
    </source>
</evidence>
<feature type="transmembrane region" description="Helical" evidence="13">
    <location>
        <begin position="343"/>
        <end position="362"/>
    </location>
</feature>
<feature type="transmembrane region" description="Helical" evidence="13">
    <location>
        <begin position="368"/>
        <end position="388"/>
    </location>
</feature>
<dbReference type="GO" id="GO:0016020">
    <property type="term" value="C:membrane"/>
    <property type="evidence" value="ECO:0007669"/>
    <property type="project" value="UniProtKB-SubCell"/>
</dbReference>
<accession>B0CRL6</accession>
<dbReference type="STRING" id="486041.B0CRL6"/>
<evidence type="ECO:0000256" key="2">
    <source>
        <dbReference type="ARBA" id="ARBA00004760"/>
    </source>
</evidence>
<keyword evidence="9" id="KW-0746">Sphingolipid metabolism</keyword>
<dbReference type="FunCoup" id="B0CRL6">
    <property type="interactions" value="35"/>
</dbReference>
<comment type="subcellular location">
    <subcellularLocation>
        <location evidence="1">Membrane</location>
        <topology evidence="1">Multi-pass membrane protein</topology>
    </subcellularLocation>
</comment>
<dbReference type="Proteomes" id="UP000001194">
    <property type="component" value="Unassembled WGS sequence"/>
</dbReference>
<evidence type="ECO:0000256" key="9">
    <source>
        <dbReference type="ARBA" id="ARBA00022919"/>
    </source>
</evidence>
<evidence type="ECO:0000259" key="14">
    <source>
        <dbReference type="Pfam" id="PF03372"/>
    </source>
</evidence>
<dbReference type="KEGG" id="lbc:LACBIDRAFT_301206"/>
<keyword evidence="10 13" id="KW-1133">Transmembrane helix</keyword>
<dbReference type="GO" id="GO:0046872">
    <property type="term" value="F:metal ion binding"/>
    <property type="evidence" value="ECO:0007669"/>
    <property type="project" value="UniProtKB-KW"/>
</dbReference>
<sequence>MSESEIRLLSLNCWGLKYVAKNRTERIQAIARFLADSDHDIVALQEIWVFADYEHVLESVSKRLPHSKFFYSGALGAGLAIFTRFPIVTTSVNPYSLNGSPIDVAAGDWFVGKAAASVTILHPVLGHVQIFNTHLFAKGGEDGPEYNRAHRLVNAWEFAKLTRQAAERGRYVIALGDFNSIPPTLPMTVIRDHASLTDSWVVTHPNPDATSVTNALEAITKLGITADSPLNSYSAAKGYAAGSWGKRLDYVLYRQPERHQTSPGQTFPLLKAKECKVVLTDPVPGYNFSYSDHFGLDATLHIEASDVQNAEASKELSNASIATTIQALTACYRFSRERSRKELVIFALCIILLLAIIIGSAWLPHSWINPIFMLFTVFIAWLATTMLYEGFLYGNWECNALMNVIEELEIYRKGLDIQSGVQRDVGDYVG</sequence>
<dbReference type="SUPFAM" id="SSF56219">
    <property type="entry name" value="DNase I-like"/>
    <property type="match status" value="1"/>
</dbReference>
<keyword evidence="7" id="KW-0378">Hydrolase</keyword>
<proteinExistence type="inferred from homology"/>
<protein>
    <submittedName>
        <fullName evidence="15">Inositol phosphophingolipids phospholipase C</fullName>
    </submittedName>
</protein>
<dbReference type="Pfam" id="PF03372">
    <property type="entry name" value="Exo_endo_phos"/>
    <property type="match status" value="1"/>
</dbReference>
<evidence type="ECO:0000256" key="13">
    <source>
        <dbReference type="SAM" id="Phobius"/>
    </source>
</evidence>
<dbReference type="InterPro" id="IPR005135">
    <property type="entry name" value="Endo/exonuclease/phosphatase"/>
</dbReference>
<evidence type="ECO:0000256" key="12">
    <source>
        <dbReference type="ARBA" id="ARBA00023136"/>
    </source>
</evidence>
<dbReference type="AlphaFoldDB" id="B0CRL6"/>
<evidence type="ECO:0000256" key="5">
    <source>
        <dbReference type="ARBA" id="ARBA00022692"/>
    </source>
</evidence>
<keyword evidence="6" id="KW-0479">Metal-binding</keyword>
<evidence type="ECO:0000256" key="8">
    <source>
        <dbReference type="ARBA" id="ARBA00022842"/>
    </source>
</evidence>
<keyword evidence="5 13" id="KW-0812">Transmembrane</keyword>
<reference evidence="15 16" key="1">
    <citation type="journal article" date="2008" name="Nature">
        <title>The genome of Laccaria bicolor provides insights into mycorrhizal symbiosis.</title>
        <authorList>
            <person name="Martin F."/>
            <person name="Aerts A."/>
            <person name="Ahren D."/>
            <person name="Brun A."/>
            <person name="Danchin E.G.J."/>
            <person name="Duchaussoy F."/>
            <person name="Gibon J."/>
            <person name="Kohler A."/>
            <person name="Lindquist E."/>
            <person name="Pereda V."/>
            <person name="Salamov A."/>
            <person name="Shapiro H.J."/>
            <person name="Wuyts J."/>
            <person name="Blaudez D."/>
            <person name="Buee M."/>
            <person name="Brokstein P."/>
            <person name="Canbaeck B."/>
            <person name="Cohen D."/>
            <person name="Courty P.E."/>
            <person name="Coutinho P.M."/>
            <person name="Delaruelle C."/>
            <person name="Detter J.C."/>
            <person name="Deveau A."/>
            <person name="DiFazio S."/>
            <person name="Duplessis S."/>
            <person name="Fraissinet-Tachet L."/>
            <person name="Lucic E."/>
            <person name="Frey-Klett P."/>
            <person name="Fourrey C."/>
            <person name="Feussner I."/>
            <person name="Gay G."/>
            <person name="Grimwood J."/>
            <person name="Hoegger P.J."/>
            <person name="Jain P."/>
            <person name="Kilaru S."/>
            <person name="Labbe J."/>
            <person name="Lin Y.C."/>
            <person name="Legue V."/>
            <person name="Le Tacon F."/>
            <person name="Marmeisse R."/>
            <person name="Melayah D."/>
            <person name="Montanini B."/>
            <person name="Muratet M."/>
            <person name="Nehls U."/>
            <person name="Niculita-Hirzel H."/>
            <person name="Oudot-Le Secq M.P."/>
            <person name="Peter M."/>
            <person name="Quesneville H."/>
            <person name="Rajashekar B."/>
            <person name="Reich M."/>
            <person name="Rouhier N."/>
            <person name="Schmutz J."/>
            <person name="Yin T."/>
            <person name="Chalot M."/>
            <person name="Henrissat B."/>
            <person name="Kuees U."/>
            <person name="Lucas S."/>
            <person name="Van de Peer Y."/>
            <person name="Podila G.K."/>
            <person name="Polle A."/>
            <person name="Pukkila P.J."/>
            <person name="Richardson P.M."/>
            <person name="Rouze P."/>
            <person name="Sanders I.R."/>
            <person name="Stajich J.E."/>
            <person name="Tunlid A."/>
            <person name="Tuskan G."/>
            <person name="Grigoriev I.V."/>
        </authorList>
    </citation>
    <scope>NUCLEOTIDE SEQUENCE [LARGE SCALE GENOMIC DNA]</scope>
    <source>
        <strain evidence="16">S238N-H82 / ATCC MYA-4686</strain>
    </source>
</reference>
<comment type="similarity">
    <text evidence="4">Belongs to the neutral sphingomyelinase family.</text>
</comment>
<evidence type="ECO:0000256" key="10">
    <source>
        <dbReference type="ARBA" id="ARBA00022989"/>
    </source>
</evidence>
<keyword evidence="16" id="KW-1185">Reference proteome</keyword>
<evidence type="ECO:0000256" key="4">
    <source>
        <dbReference type="ARBA" id="ARBA00006335"/>
    </source>
</evidence>
<dbReference type="HOGENOM" id="CLU_034001_2_0_1"/>
<evidence type="ECO:0000256" key="7">
    <source>
        <dbReference type="ARBA" id="ARBA00022801"/>
    </source>
</evidence>
<keyword evidence="11" id="KW-0443">Lipid metabolism</keyword>
<dbReference type="EMBL" id="DS547091">
    <property type="protein sequence ID" value="EDR15838.1"/>
    <property type="molecule type" value="Genomic_DNA"/>
</dbReference>
<dbReference type="GO" id="GO:0004767">
    <property type="term" value="F:sphingomyelin phosphodiesterase activity"/>
    <property type="evidence" value="ECO:0007669"/>
    <property type="project" value="InterPro"/>
</dbReference>
<keyword evidence="12 13" id="KW-0472">Membrane</keyword>
<dbReference type="RefSeq" id="XP_001874046.1">
    <property type="nucleotide sequence ID" value="XM_001874011.1"/>
</dbReference>
<dbReference type="InterPro" id="IPR036691">
    <property type="entry name" value="Endo/exonu/phosph_ase_sf"/>
</dbReference>
<dbReference type="GeneID" id="6069732"/>
<name>B0CRL6_LACBS</name>
<evidence type="ECO:0000313" key="15">
    <source>
        <dbReference type="EMBL" id="EDR15838.1"/>
    </source>
</evidence>
<dbReference type="Gene3D" id="3.60.10.10">
    <property type="entry name" value="Endonuclease/exonuclease/phosphatase"/>
    <property type="match status" value="1"/>
</dbReference>
<dbReference type="InParanoid" id="B0CRL6"/>
<organism evidence="16">
    <name type="scientific">Laccaria bicolor (strain S238N-H82 / ATCC MYA-4686)</name>
    <name type="common">Bicoloured deceiver</name>
    <name type="synonym">Laccaria laccata var. bicolor</name>
    <dbReference type="NCBI Taxonomy" id="486041"/>
    <lineage>
        <taxon>Eukaryota</taxon>
        <taxon>Fungi</taxon>
        <taxon>Dikarya</taxon>
        <taxon>Basidiomycota</taxon>
        <taxon>Agaricomycotina</taxon>
        <taxon>Agaricomycetes</taxon>
        <taxon>Agaricomycetidae</taxon>
        <taxon>Agaricales</taxon>
        <taxon>Agaricineae</taxon>
        <taxon>Hydnangiaceae</taxon>
        <taxon>Laccaria</taxon>
    </lineage>
</organism>
<comment type="pathway">
    <text evidence="3">Sphingolipid metabolism.</text>
</comment>
<keyword evidence="8" id="KW-0460">Magnesium</keyword>
<evidence type="ECO:0000313" key="16">
    <source>
        <dbReference type="Proteomes" id="UP000001194"/>
    </source>
</evidence>
<dbReference type="PANTHER" id="PTHR16320">
    <property type="entry name" value="SPHINGOMYELINASE FAMILY MEMBER"/>
    <property type="match status" value="1"/>
</dbReference>
<evidence type="ECO:0000256" key="11">
    <source>
        <dbReference type="ARBA" id="ARBA00023098"/>
    </source>
</evidence>
<dbReference type="GO" id="GO:0006665">
    <property type="term" value="P:sphingolipid metabolic process"/>
    <property type="evidence" value="ECO:0007669"/>
    <property type="project" value="UniProtKB-KW"/>
</dbReference>